<keyword evidence="1" id="KW-0812">Transmembrane</keyword>
<gene>
    <name evidence="2" type="ORF">Lwal_2570</name>
</gene>
<sequence>MNSHTSKYAERNRPIRKVERFILKIMIFVVIPISCVLGIVYPTGKISNSLPVLFSLAGLIQLEVAGLFEYIDYLGKELEKIYDESGRVPSNITRAIYEYYNPEPTVKAFINNQLYLNKRVGFYLLLIGGLIQLFTIWLI</sequence>
<dbReference type="Proteomes" id="UP000054729">
    <property type="component" value="Unassembled WGS sequence"/>
</dbReference>
<reference evidence="2 3" key="1">
    <citation type="submission" date="2015-11" db="EMBL/GenBank/DDBJ databases">
        <title>Genomic analysis of 38 Legionella species identifies large and diverse effector repertoires.</title>
        <authorList>
            <person name="Burstein D."/>
            <person name="Amaro F."/>
            <person name="Zusman T."/>
            <person name="Lifshitz Z."/>
            <person name="Cohen O."/>
            <person name="Gilbert J.A."/>
            <person name="Pupko T."/>
            <person name="Shuman H.A."/>
            <person name="Segal G."/>
        </authorList>
    </citation>
    <scope>NUCLEOTIDE SEQUENCE [LARGE SCALE GENOMIC DNA]</scope>
    <source>
        <strain evidence="2 3">ATCC 51914</strain>
    </source>
</reference>
<protein>
    <recommendedName>
        <fullName evidence="4">Transmembrane protein</fullName>
    </recommendedName>
</protein>
<feature type="transmembrane region" description="Helical" evidence="1">
    <location>
        <begin position="21"/>
        <end position="41"/>
    </location>
</feature>
<feature type="transmembrane region" description="Helical" evidence="1">
    <location>
        <begin position="53"/>
        <end position="71"/>
    </location>
</feature>
<accession>A0A0W1A378</accession>
<comment type="caution">
    <text evidence="2">The sequence shown here is derived from an EMBL/GenBank/DDBJ whole genome shotgun (WGS) entry which is preliminary data.</text>
</comment>
<dbReference type="PATRIC" id="fig|66969.6.peg.2780"/>
<evidence type="ECO:0008006" key="4">
    <source>
        <dbReference type="Google" id="ProtNLM"/>
    </source>
</evidence>
<name>A0A0W1A378_9GAMM</name>
<keyword evidence="1" id="KW-0472">Membrane</keyword>
<dbReference type="RefSeq" id="WP_058481196.1">
    <property type="nucleotide sequence ID" value="NZ_CAAAIQ010000013.1"/>
</dbReference>
<evidence type="ECO:0000313" key="2">
    <source>
        <dbReference type="EMBL" id="KTD75632.1"/>
    </source>
</evidence>
<keyword evidence="1" id="KW-1133">Transmembrane helix</keyword>
<proteinExistence type="predicted"/>
<dbReference type="STRING" id="66969.Lwal_2570"/>
<evidence type="ECO:0000256" key="1">
    <source>
        <dbReference type="SAM" id="Phobius"/>
    </source>
</evidence>
<dbReference type="OrthoDB" id="9870137at2"/>
<organism evidence="2 3">
    <name type="scientific">Legionella waltersii</name>
    <dbReference type="NCBI Taxonomy" id="66969"/>
    <lineage>
        <taxon>Bacteria</taxon>
        <taxon>Pseudomonadati</taxon>
        <taxon>Pseudomonadota</taxon>
        <taxon>Gammaproteobacteria</taxon>
        <taxon>Legionellales</taxon>
        <taxon>Legionellaceae</taxon>
        <taxon>Legionella</taxon>
    </lineage>
</organism>
<keyword evidence="3" id="KW-1185">Reference proteome</keyword>
<dbReference type="EMBL" id="LNZB01000056">
    <property type="protein sequence ID" value="KTD75632.1"/>
    <property type="molecule type" value="Genomic_DNA"/>
</dbReference>
<dbReference type="AlphaFoldDB" id="A0A0W1A378"/>
<feature type="transmembrane region" description="Helical" evidence="1">
    <location>
        <begin position="120"/>
        <end position="138"/>
    </location>
</feature>
<evidence type="ECO:0000313" key="3">
    <source>
        <dbReference type="Proteomes" id="UP000054729"/>
    </source>
</evidence>